<dbReference type="SUPFAM" id="SSF82689">
    <property type="entry name" value="Mechanosensitive channel protein MscS (YggB), C-terminal domain"/>
    <property type="match status" value="1"/>
</dbReference>
<evidence type="ECO:0000259" key="9">
    <source>
        <dbReference type="Pfam" id="PF21082"/>
    </source>
</evidence>
<dbReference type="InterPro" id="IPR049278">
    <property type="entry name" value="MS_channel_C"/>
</dbReference>
<evidence type="ECO:0000256" key="6">
    <source>
        <dbReference type="ARBA" id="ARBA00023136"/>
    </source>
</evidence>
<dbReference type="Pfam" id="PF21082">
    <property type="entry name" value="MS_channel_3rd"/>
    <property type="match status" value="1"/>
</dbReference>
<proteinExistence type="inferred from homology"/>
<sequence>MNNYLTTVSIGINELTGKLSVNVDWDKVIENIISITGVAIGKIISLILLIVIMYLIIKIGDKAIERFVENQANSKRSFSMDRQKAFTVGAILKSTLKYAVYFSGAAIVIGSTFKVSAGVLSAIGFVVGIGAQSLVKDIINGFFILFEDQYGVGDYVTIGSFSGIVENIGIRSTVLRDFSGDIHNLPNGAVTQVTNHSRGDMRFIVDVEIAYEEDIDNAINIMKSTCKKFEEKNSEDIKNEIEVIGVTSLNASGVNIRVVGKAKPMSQWKMERDLRKEIKLALDEAKIEIPYPKTQLVNNNIK</sequence>
<gene>
    <name evidence="10" type="ORF">H9660_13730</name>
</gene>
<evidence type="ECO:0000256" key="3">
    <source>
        <dbReference type="ARBA" id="ARBA00022475"/>
    </source>
</evidence>
<evidence type="ECO:0000256" key="5">
    <source>
        <dbReference type="ARBA" id="ARBA00022989"/>
    </source>
</evidence>
<dbReference type="Gene3D" id="3.30.70.100">
    <property type="match status" value="1"/>
</dbReference>
<evidence type="ECO:0000313" key="11">
    <source>
        <dbReference type="Proteomes" id="UP000640335"/>
    </source>
</evidence>
<reference evidence="10 11" key="1">
    <citation type="submission" date="2020-08" db="EMBL/GenBank/DDBJ databases">
        <title>A Genomic Blueprint of the Chicken Gut Microbiome.</title>
        <authorList>
            <person name="Gilroy R."/>
            <person name="Ravi A."/>
            <person name="Getino M."/>
            <person name="Pursley I."/>
            <person name="Horton D.L."/>
            <person name="Alikhan N.-F."/>
            <person name="Baker D."/>
            <person name="Gharbi K."/>
            <person name="Hall N."/>
            <person name="Watson M."/>
            <person name="Adriaenssens E.M."/>
            <person name="Foster-Nyarko E."/>
            <person name="Jarju S."/>
            <person name="Secka A."/>
            <person name="Antonio M."/>
            <person name="Oren A."/>
            <person name="Chaudhuri R."/>
            <person name="La Ragione R.M."/>
            <person name="Hildebrand F."/>
            <person name="Pallen M.J."/>
        </authorList>
    </citation>
    <scope>NUCLEOTIDE SEQUENCE [LARGE SCALE GENOMIC DNA]</scope>
    <source>
        <strain evidence="10 11">Sa3CUN1</strain>
    </source>
</reference>
<feature type="transmembrane region" description="Helical" evidence="7">
    <location>
        <begin position="32"/>
        <end position="57"/>
    </location>
</feature>
<feature type="domain" description="Mechanosensitive ion channel MscS" evidence="8">
    <location>
        <begin position="134"/>
        <end position="198"/>
    </location>
</feature>
<dbReference type="Gene3D" id="2.30.30.60">
    <property type="match status" value="1"/>
</dbReference>
<dbReference type="Proteomes" id="UP000640335">
    <property type="component" value="Unassembled WGS sequence"/>
</dbReference>
<evidence type="ECO:0000256" key="7">
    <source>
        <dbReference type="SAM" id="Phobius"/>
    </source>
</evidence>
<keyword evidence="11" id="KW-1185">Reference proteome</keyword>
<evidence type="ECO:0000256" key="1">
    <source>
        <dbReference type="ARBA" id="ARBA00004651"/>
    </source>
</evidence>
<evidence type="ECO:0000259" key="8">
    <source>
        <dbReference type="Pfam" id="PF00924"/>
    </source>
</evidence>
<comment type="similarity">
    <text evidence="2">Belongs to the MscS (TC 1.A.23) family.</text>
</comment>
<keyword evidence="3" id="KW-1003">Cell membrane</keyword>
<dbReference type="PANTHER" id="PTHR30460:SF0">
    <property type="entry name" value="MODERATE CONDUCTANCE MECHANOSENSITIVE CHANNEL YBIO"/>
    <property type="match status" value="1"/>
</dbReference>
<protein>
    <submittedName>
        <fullName evidence="10">Mechanosensitive ion channel family protein</fullName>
    </submittedName>
</protein>
<dbReference type="InterPro" id="IPR011066">
    <property type="entry name" value="MscS_channel_C_sf"/>
</dbReference>
<evidence type="ECO:0000256" key="4">
    <source>
        <dbReference type="ARBA" id="ARBA00022692"/>
    </source>
</evidence>
<organism evidence="10 11">
    <name type="scientific">Clostridium gallinarum</name>
    <dbReference type="NCBI Taxonomy" id="2762246"/>
    <lineage>
        <taxon>Bacteria</taxon>
        <taxon>Bacillati</taxon>
        <taxon>Bacillota</taxon>
        <taxon>Clostridia</taxon>
        <taxon>Eubacteriales</taxon>
        <taxon>Clostridiaceae</taxon>
        <taxon>Clostridium</taxon>
    </lineage>
</organism>
<keyword evidence="6 7" id="KW-0472">Membrane</keyword>
<feature type="domain" description="Mechanosensitive ion channel MscS C-terminal" evidence="9">
    <location>
        <begin position="205"/>
        <end position="289"/>
    </location>
</feature>
<evidence type="ECO:0000313" key="10">
    <source>
        <dbReference type="EMBL" id="MBD7916205.1"/>
    </source>
</evidence>
<dbReference type="PANTHER" id="PTHR30460">
    <property type="entry name" value="MODERATE CONDUCTANCE MECHANOSENSITIVE CHANNEL YBIO"/>
    <property type="match status" value="1"/>
</dbReference>
<evidence type="ECO:0000256" key="2">
    <source>
        <dbReference type="ARBA" id="ARBA00008017"/>
    </source>
</evidence>
<keyword evidence="5 7" id="KW-1133">Transmembrane helix</keyword>
<dbReference type="Pfam" id="PF00924">
    <property type="entry name" value="MS_channel_2nd"/>
    <property type="match status" value="1"/>
</dbReference>
<dbReference type="InterPro" id="IPR010920">
    <property type="entry name" value="LSM_dom_sf"/>
</dbReference>
<dbReference type="InterPro" id="IPR045276">
    <property type="entry name" value="YbiO_bact"/>
</dbReference>
<dbReference type="SUPFAM" id="SSF50182">
    <property type="entry name" value="Sm-like ribonucleoproteins"/>
    <property type="match status" value="1"/>
</dbReference>
<dbReference type="RefSeq" id="WP_191750952.1">
    <property type="nucleotide sequence ID" value="NZ_JACSQZ010000066.1"/>
</dbReference>
<comment type="subcellular location">
    <subcellularLocation>
        <location evidence="1">Cell membrane</location>
        <topology evidence="1">Multi-pass membrane protein</topology>
    </subcellularLocation>
</comment>
<feature type="transmembrane region" description="Helical" evidence="7">
    <location>
        <begin position="115"/>
        <end position="135"/>
    </location>
</feature>
<comment type="caution">
    <text evidence="10">The sequence shown here is derived from an EMBL/GenBank/DDBJ whole genome shotgun (WGS) entry which is preliminary data.</text>
</comment>
<dbReference type="InterPro" id="IPR023408">
    <property type="entry name" value="MscS_beta-dom_sf"/>
</dbReference>
<keyword evidence="4 7" id="KW-0812">Transmembrane</keyword>
<dbReference type="EMBL" id="JACSQZ010000066">
    <property type="protein sequence ID" value="MBD7916205.1"/>
    <property type="molecule type" value="Genomic_DNA"/>
</dbReference>
<dbReference type="Gene3D" id="1.10.287.1260">
    <property type="match status" value="1"/>
</dbReference>
<dbReference type="InterPro" id="IPR006685">
    <property type="entry name" value="MscS_channel_2nd"/>
</dbReference>
<accession>A0ABR8Q6Z5</accession>
<name>A0ABR8Q6Z5_9CLOT</name>